<reference evidence="2" key="2">
    <citation type="submission" date="2025-09" db="UniProtKB">
        <authorList>
            <consortium name="Ensembl"/>
        </authorList>
    </citation>
    <scope>IDENTIFICATION</scope>
</reference>
<feature type="compositionally biased region" description="Basic residues" evidence="1">
    <location>
        <begin position="1"/>
        <end position="11"/>
    </location>
</feature>
<accession>A0A8C6GCD3</accession>
<dbReference type="Proteomes" id="UP000694415">
    <property type="component" value="Unplaced"/>
</dbReference>
<organism evidence="2 3">
    <name type="scientific">Mus spicilegus</name>
    <name type="common">Mound-building mouse</name>
    <dbReference type="NCBI Taxonomy" id="10103"/>
    <lineage>
        <taxon>Eukaryota</taxon>
        <taxon>Metazoa</taxon>
        <taxon>Chordata</taxon>
        <taxon>Craniata</taxon>
        <taxon>Vertebrata</taxon>
        <taxon>Euteleostomi</taxon>
        <taxon>Mammalia</taxon>
        <taxon>Eutheria</taxon>
        <taxon>Euarchontoglires</taxon>
        <taxon>Glires</taxon>
        <taxon>Rodentia</taxon>
        <taxon>Myomorpha</taxon>
        <taxon>Muroidea</taxon>
        <taxon>Muridae</taxon>
        <taxon>Murinae</taxon>
        <taxon>Mus</taxon>
        <taxon>Mus</taxon>
    </lineage>
</organism>
<dbReference type="AlphaFoldDB" id="A0A8C6GCD3"/>
<dbReference type="GeneTree" id="ENSGT00860000135667"/>
<name>A0A8C6GCD3_MUSSI</name>
<reference evidence="2" key="1">
    <citation type="submission" date="2025-08" db="UniProtKB">
        <authorList>
            <consortium name="Ensembl"/>
        </authorList>
    </citation>
    <scope>IDENTIFICATION</scope>
</reference>
<protein>
    <submittedName>
        <fullName evidence="2">Uncharacterized protein</fullName>
    </submittedName>
</protein>
<evidence type="ECO:0000256" key="1">
    <source>
        <dbReference type="SAM" id="MobiDB-lite"/>
    </source>
</evidence>
<evidence type="ECO:0000313" key="2">
    <source>
        <dbReference type="Ensembl" id="ENSMSIP00000003924.1"/>
    </source>
</evidence>
<feature type="region of interest" description="Disordered" evidence="1">
    <location>
        <begin position="1"/>
        <end position="25"/>
    </location>
</feature>
<evidence type="ECO:0000313" key="3">
    <source>
        <dbReference type="Proteomes" id="UP000694415"/>
    </source>
</evidence>
<sequence>MQSHTAARRAARSSEGGDGDSAGVGGRPETNTVLVKLWYQRSAFKAEICGCTTYFLNCILVRIRIFSSTDGAACTVACQRCTRRCRAALLSAVMEATIGGYRATGVATTSRSLTSGAVADALAAAFWDNPRPRGTSFQYLAAAIFARRDPELEVNWQELFLFACRRDQSLLGGGCSECLWCVVSSSLQPISLLLEVCCILFEYLSVVRIRLPQIFSHRLCSEE</sequence>
<keyword evidence="3" id="KW-1185">Reference proteome</keyword>
<proteinExistence type="predicted"/>
<dbReference type="Ensembl" id="ENSMSIT00000004978.1">
    <property type="protein sequence ID" value="ENSMSIP00000003924.1"/>
    <property type="gene ID" value="ENSMSIG00000003626.1"/>
</dbReference>